<proteinExistence type="inferred from homology"/>
<comment type="subunit">
    <text evidence="4">Tetrahedron-shaped homododecamer built from six homodimers.</text>
</comment>
<keyword evidence="11 13" id="KW-0862">Zinc</keyword>
<protein>
    <recommendedName>
        <fullName evidence="6">Aspartyl aminopeptidase</fullName>
        <ecNumber evidence="5">3.4.11.21</ecNumber>
    </recommendedName>
</protein>
<dbReference type="Gene3D" id="2.30.250.10">
    <property type="entry name" value="Aminopeptidase i, Domain 2"/>
    <property type="match status" value="1"/>
</dbReference>
<evidence type="ECO:0000256" key="9">
    <source>
        <dbReference type="ARBA" id="ARBA00022723"/>
    </source>
</evidence>
<keyword evidence="8 13" id="KW-0645">Protease</keyword>
<evidence type="ECO:0000256" key="6">
    <source>
        <dbReference type="ARBA" id="ARBA00015118"/>
    </source>
</evidence>
<dbReference type="FunFam" id="2.30.250.10:FF:000001">
    <property type="entry name" value="Aspartyl aminopeptidase 1"/>
    <property type="match status" value="1"/>
</dbReference>
<evidence type="ECO:0000256" key="8">
    <source>
        <dbReference type="ARBA" id="ARBA00022670"/>
    </source>
</evidence>
<dbReference type="EMBL" id="BTRK01000003">
    <property type="protein sequence ID" value="GMR43262.1"/>
    <property type="molecule type" value="Genomic_DNA"/>
</dbReference>
<keyword evidence="7 13" id="KW-0031">Aminopeptidase</keyword>
<dbReference type="AlphaFoldDB" id="A0AAN5CGD6"/>
<organism evidence="15 16">
    <name type="scientific">Pristionchus mayeri</name>
    <dbReference type="NCBI Taxonomy" id="1317129"/>
    <lineage>
        <taxon>Eukaryota</taxon>
        <taxon>Metazoa</taxon>
        <taxon>Ecdysozoa</taxon>
        <taxon>Nematoda</taxon>
        <taxon>Chromadorea</taxon>
        <taxon>Rhabditida</taxon>
        <taxon>Rhabditina</taxon>
        <taxon>Diplogasteromorpha</taxon>
        <taxon>Diplogasteroidea</taxon>
        <taxon>Neodiplogasteridae</taxon>
        <taxon>Pristionchus</taxon>
    </lineage>
</organism>
<keyword evidence="16" id="KW-1185">Reference proteome</keyword>
<evidence type="ECO:0000256" key="13">
    <source>
        <dbReference type="RuleBase" id="RU004386"/>
    </source>
</evidence>
<feature type="compositionally biased region" description="Low complexity" evidence="14">
    <location>
        <begin position="15"/>
        <end position="28"/>
    </location>
</feature>
<dbReference type="Pfam" id="PF02127">
    <property type="entry name" value="Peptidase_M18"/>
    <property type="match status" value="1"/>
</dbReference>
<dbReference type="GO" id="GO:0006508">
    <property type="term" value="P:proteolysis"/>
    <property type="evidence" value="ECO:0007669"/>
    <property type="project" value="UniProtKB-KW"/>
</dbReference>
<evidence type="ECO:0000256" key="2">
    <source>
        <dbReference type="ARBA" id="ARBA00001947"/>
    </source>
</evidence>
<gene>
    <name evidence="15" type="ORF">PMAYCL1PPCAC_13457</name>
</gene>
<evidence type="ECO:0000256" key="11">
    <source>
        <dbReference type="ARBA" id="ARBA00022833"/>
    </source>
</evidence>
<evidence type="ECO:0000256" key="10">
    <source>
        <dbReference type="ARBA" id="ARBA00022801"/>
    </source>
</evidence>
<feature type="region of interest" description="Disordered" evidence="14">
    <location>
        <begin position="1"/>
        <end position="28"/>
    </location>
</feature>
<feature type="non-terminal residue" evidence="15">
    <location>
        <position position="1"/>
    </location>
</feature>
<name>A0AAN5CGD6_9BILA</name>
<dbReference type="EC" id="3.4.11.21" evidence="5"/>
<evidence type="ECO:0000313" key="16">
    <source>
        <dbReference type="Proteomes" id="UP001328107"/>
    </source>
</evidence>
<dbReference type="Gene3D" id="3.40.630.10">
    <property type="entry name" value="Zn peptidases"/>
    <property type="match status" value="1"/>
</dbReference>
<dbReference type="SUPFAM" id="SSF101821">
    <property type="entry name" value="Aminopeptidase/glucanase lid domain"/>
    <property type="match status" value="1"/>
</dbReference>
<evidence type="ECO:0000256" key="12">
    <source>
        <dbReference type="ARBA" id="ARBA00023049"/>
    </source>
</evidence>
<evidence type="ECO:0000256" key="5">
    <source>
        <dbReference type="ARBA" id="ARBA00011965"/>
    </source>
</evidence>
<dbReference type="GO" id="GO:0005737">
    <property type="term" value="C:cytoplasm"/>
    <property type="evidence" value="ECO:0007669"/>
    <property type="project" value="UniProtKB-ARBA"/>
</dbReference>
<accession>A0AAN5CGD6</accession>
<keyword evidence="9 13" id="KW-0479">Metal-binding</keyword>
<sequence length="535" mass="57859">TTMGSFDMKLKGTPSQPKSSASSQVSLLSPVRRAARSLTKCVRSQSEEDMEQPSSLLTKLPTAEEMAGPASVEVRKAAAEFITFLNKSVTPFHAVAECVTRLKAAGFEELKESEPWTVQPKKKYFVTKNRSCILAFAVGGAYKPGNGFSVVVGHTDSPCLRVKPISKQQADKFIQVGVSTYGGGIWRTWFDRDLSLAGEVAIKKDNKLVRKLINIARPVMCIPNLAIHLETDRTKFECNTETNLRPILESFVAAGLDVAPKKPEAPSADPRDISGEHHSQLLELVCEAVGDGCKPADLVDLDLYLYDAQPAAITGLKEEFISGARLDNLVGTYTAVTALINSLDDDAAFTACPNVRVAACYDNEEVGSQSAQGAETAFTEHVLRKLAAGGTTTDFETAIGKSMLISADQAHAAHPNYSAKHEENHRPSFHSGVVVKVNHNQRYATTMTTHAVLKQIAFEAGVPLQKMIVRNDSPCGSTVGPILSSRLGLATIDVGCPQLAMHSIREFGDTSSILQAQTLYTTFFKKLHDVLAPLL</sequence>
<comment type="similarity">
    <text evidence="3 13">Belongs to the peptidase M18 family.</text>
</comment>
<evidence type="ECO:0000256" key="4">
    <source>
        <dbReference type="ARBA" id="ARBA00011395"/>
    </source>
</evidence>
<evidence type="ECO:0000256" key="14">
    <source>
        <dbReference type="SAM" id="MobiDB-lite"/>
    </source>
</evidence>
<dbReference type="GO" id="GO:0008237">
    <property type="term" value="F:metallopeptidase activity"/>
    <property type="evidence" value="ECO:0007669"/>
    <property type="project" value="UniProtKB-KW"/>
</dbReference>
<keyword evidence="10 13" id="KW-0378">Hydrolase</keyword>
<reference evidence="16" key="1">
    <citation type="submission" date="2022-10" db="EMBL/GenBank/DDBJ databases">
        <title>Genome assembly of Pristionchus species.</title>
        <authorList>
            <person name="Yoshida K."/>
            <person name="Sommer R.J."/>
        </authorList>
    </citation>
    <scope>NUCLEOTIDE SEQUENCE [LARGE SCALE GENOMIC DNA]</scope>
    <source>
        <strain evidence="16">RS5460</strain>
    </source>
</reference>
<evidence type="ECO:0000313" key="15">
    <source>
        <dbReference type="EMBL" id="GMR43262.1"/>
    </source>
</evidence>
<comment type="cofactor">
    <cofactor evidence="2">
        <name>Zn(2+)</name>
        <dbReference type="ChEBI" id="CHEBI:29105"/>
    </cofactor>
</comment>
<dbReference type="NCBIfam" id="NF002759">
    <property type="entry name" value="PRK02813.1"/>
    <property type="match status" value="1"/>
</dbReference>
<dbReference type="Proteomes" id="UP001328107">
    <property type="component" value="Unassembled WGS sequence"/>
</dbReference>
<dbReference type="GO" id="GO:0004177">
    <property type="term" value="F:aminopeptidase activity"/>
    <property type="evidence" value="ECO:0007669"/>
    <property type="project" value="UniProtKB-KW"/>
</dbReference>
<evidence type="ECO:0000256" key="1">
    <source>
        <dbReference type="ARBA" id="ARBA00001335"/>
    </source>
</evidence>
<dbReference type="GO" id="GO:0008270">
    <property type="term" value="F:zinc ion binding"/>
    <property type="evidence" value="ECO:0007669"/>
    <property type="project" value="InterPro"/>
</dbReference>
<dbReference type="PRINTS" id="PR00932">
    <property type="entry name" value="AMINO1PTASE"/>
</dbReference>
<dbReference type="PANTHER" id="PTHR28570:SF3">
    <property type="entry name" value="ASPARTYL AMINOPEPTIDASE"/>
    <property type="match status" value="1"/>
</dbReference>
<evidence type="ECO:0000256" key="7">
    <source>
        <dbReference type="ARBA" id="ARBA00022438"/>
    </source>
</evidence>
<dbReference type="InterPro" id="IPR023358">
    <property type="entry name" value="Peptidase_M18_dom2"/>
</dbReference>
<dbReference type="SUPFAM" id="SSF53187">
    <property type="entry name" value="Zn-dependent exopeptidases"/>
    <property type="match status" value="1"/>
</dbReference>
<dbReference type="InterPro" id="IPR001948">
    <property type="entry name" value="Peptidase_M18"/>
</dbReference>
<dbReference type="PANTHER" id="PTHR28570">
    <property type="entry name" value="ASPARTYL AMINOPEPTIDASE"/>
    <property type="match status" value="1"/>
</dbReference>
<evidence type="ECO:0000256" key="3">
    <source>
        <dbReference type="ARBA" id="ARBA00008290"/>
    </source>
</evidence>
<dbReference type="CDD" id="cd05658">
    <property type="entry name" value="M18_DAP"/>
    <property type="match status" value="1"/>
</dbReference>
<comment type="catalytic activity">
    <reaction evidence="1">
        <text>Release of an N-terminal aspartate or glutamate from a peptide, with a preference for aspartate.</text>
        <dbReference type="EC" id="3.4.11.21"/>
    </reaction>
</comment>
<keyword evidence="12 13" id="KW-0482">Metalloprotease</keyword>
<comment type="caution">
    <text evidence="15">The sequence shown here is derived from an EMBL/GenBank/DDBJ whole genome shotgun (WGS) entry which is preliminary data.</text>
</comment>